<keyword evidence="2" id="KW-0649">Protein kinase inhibitor</keyword>
<accession>A0AAN9C930</accession>
<sequence length="141" mass="15527">MLYCCGGREKEEKEHTGAEEALMSSGEADTVTAGNREETPAAGMFDKADMPELLPPLEQLQPSPLDSVCQMKHLRDEFNRDCLSPESPQLRLGQRAPKLGQIGRSKRVVIEDEDLDDVINNNNNNNNNNGPLPVPLSNEPS</sequence>
<comment type="caution">
    <text evidence="4">The sequence shown here is derived from an EMBL/GenBank/DDBJ whole genome shotgun (WGS) entry which is preliminary data.</text>
</comment>
<protein>
    <submittedName>
        <fullName evidence="4">Uncharacterized protein</fullName>
    </submittedName>
</protein>
<evidence type="ECO:0000313" key="4">
    <source>
        <dbReference type="EMBL" id="KAK7125893.1"/>
    </source>
</evidence>
<evidence type="ECO:0000256" key="2">
    <source>
        <dbReference type="ARBA" id="ARBA00023013"/>
    </source>
</evidence>
<dbReference type="EMBL" id="JAYKXH010000023">
    <property type="protein sequence ID" value="KAK7125893.1"/>
    <property type="molecule type" value="Genomic_DNA"/>
</dbReference>
<proteinExistence type="inferred from homology"/>
<evidence type="ECO:0000313" key="5">
    <source>
        <dbReference type="Proteomes" id="UP001364617"/>
    </source>
</evidence>
<dbReference type="InterPro" id="IPR026779">
    <property type="entry name" value="Camk2n"/>
</dbReference>
<dbReference type="PANTHER" id="PTHR31007">
    <property type="entry name" value="CALCIUM/CALMODULIN-DEPENDENT PROTEIN KINASE II INHIBITOR 2"/>
    <property type="match status" value="1"/>
</dbReference>
<evidence type="ECO:0000256" key="1">
    <source>
        <dbReference type="ARBA" id="ARBA00009996"/>
    </source>
</evidence>
<comment type="similarity">
    <text evidence="1">Belongs to the CAMK2N family.</text>
</comment>
<feature type="compositionally biased region" description="Basic and acidic residues" evidence="3">
    <location>
        <begin position="7"/>
        <end position="18"/>
    </location>
</feature>
<dbReference type="Proteomes" id="UP001364617">
    <property type="component" value="Unassembled WGS sequence"/>
</dbReference>
<name>A0AAN9C930_9TELE</name>
<feature type="compositionally biased region" description="Low complexity" evidence="3">
    <location>
        <begin position="118"/>
        <end position="129"/>
    </location>
</feature>
<dbReference type="Pfam" id="PF15170">
    <property type="entry name" value="CaM-KIIN"/>
    <property type="match status" value="1"/>
</dbReference>
<dbReference type="AlphaFoldDB" id="A0AAN9C930"/>
<gene>
    <name evidence="4" type="ORF">R3I93_021310</name>
</gene>
<organism evidence="4 5">
    <name type="scientific">Phoxinus phoxinus</name>
    <name type="common">Eurasian minnow</name>
    <dbReference type="NCBI Taxonomy" id="58324"/>
    <lineage>
        <taxon>Eukaryota</taxon>
        <taxon>Metazoa</taxon>
        <taxon>Chordata</taxon>
        <taxon>Craniata</taxon>
        <taxon>Vertebrata</taxon>
        <taxon>Euteleostomi</taxon>
        <taxon>Actinopterygii</taxon>
        <taxon>Neopterygii</taxon>
        <taxon>Teleostei</taxon>
        <taxon>Ostariophysi</taxon>
        <taxon>Cypriniformes</taxon>
        <taxon>Leuciscidae</taxon>
        <taxon>Phoxininae</taxon>
        <taxon>Phoxinus</taxon>
    </lineage>
</organism>
<dbReference type="GO" id="GO:0008427">
    <property type="term" value="F:calcium-dependent protein kinase inhibitor activity"/>
    <property type="evidence" value="ECO:0007669"/>
    <property type="project" value="TreeGrafter"/>
</dbReference>
<reference evidence="4 5" key="1">
    <citation type="submission" date="2024-02" db="EMBL/GenBank/DDBJ databases">
        <title>Chromosome-level genome assembly of the Eurasian Minnow (Phoxinus phoxinus).</title>
        <authorList>
            <person name="Oriowo T.O."/>
            <person name="Martin S."/>
            <person name="Stange M."/>
            <person name="Chrysostomakis Y."/>
            <person name="Brown T."/>
            <person name="Winkler S."/>
            <person name="Kukowka S."/>
            <person name="Myers E.W."/>
            <person name="Bohne A."/>
        </authorList>
    </citation>
    <scope>NUCLEOTIDE SEQUENCE [LARGE SCALE GENOMIC DNA]</scope>
    <source>
        <strain evidence="4">ZFMK-TIS-60720</strain>
        <tissue evidence="4">Whole Organism</tissue>
    </source>
</reference>
<feature type="region of interest" description="Disordered" evidence="3">
    <location>
        <begin position="117"/>
        <end position="141"/>
    </location>
</feature>
<dbReference type="PANTHER" id="PTHR31007:SF4">
    <property type="entry name" value="CALCIUM_CALMODULIN-DEPENDENT PROTEIN KINASE II INHIBITOR 2"/>
    <property type="match status" value="1"/>
</dbReference>
<feature type="region of interest" description="Disordered" evidence="3">
    <location>
        <begin position="1"/>
        <end position="42"/>
    </location>
</feature>
<keyword evidence="5" id="KW-1185">Reference proteome</keyword>
<dbReference type="GO" id="GO:0019901">
    <property type="term" value="F:protein kinase binding"/>
    <property type="evidence" value="ECO:0007669"/>
    <property type="project" value="TreeGrafter"/>
</dbReference>
<evidence type="ECO:0000256" key="3">
    <source>
        <dbReference type="SAM" id="MobiDB-lite"/>
    </source>
</evidence>